<sequence>MRTAILSLFAVAALVVSAPSADALPPRYISNNNGALPQPTGPYYYSYSGAPIYNQNYIYPGYAYPYYYFNGTVPPNGNYNGSNGRGVMHPAPMSWRYGGYRDWNGRP</sequence>
<name>A0A6M5YVP0_9BACT</name>
<dbReference type="AlphaFoldDB" id="A0A6M5YVP0"/>
<accession>A0A6M5YVP0</accession>
<dbReference type="KEGG" id="ftj:FTUN_4945"/>
<evidence type="ECO:0000313" key="2">
    <source>
        <dbReference type="EMBL" id="QJW97371.1"/>
    </source>
</evidence>
<reference evidence="3" key="1">
    <citation type="submission" date="2020-05" db="EMBL/GenBank/DDBJ databases">
        <title>Frigoriglobus tundricola gen. nov., sp. nov., a psychrotolerant cellulolytic planctomycete of the family Gemmataceae with two divergent copies of 16S rRNA gene.</title>
        <authorList>
            <person name="Kulichevskaya I.S."/>
            <person name="Ivanova A.A."/>
            <person name="Naumoff D.G."/>
            <person name="Beletsky A.V."/>
            <person name="Rijpstra W.I.C."/>
            <person name="Sinninghe Damste J.S."/>
            <person name="Mardanov A.V."/>
            <person name="Ravin N.V."/>
            <person name="Dedysh S.N."/>
        </authorList>
    </citation>
    <scope>NUCLEOTIDE SEQUENCE [LARGE SCALE GENOMIC DNA]</scope>
    <source>
        <strain evidence="3">PL17</strain>
    </source>
</reference>
<gene>
    <name evidence="2" type="ORF">FTUN_4945</name>
</gene>
<dbReference type="RefSeq" id="WP_171472751.1">
    <property type="nucleotide sequence ID" value="NZ_CP053452.2"/>
</dbReference>
<feature type="chain" id="PRO_5027053837" evidence="1">
    <location>
        <begin position="24"/>
        <end position="107"/>
    </location>
</feature>
<evidence type="ECO:0000313" key="3">
    <source>
        <dbReference type="Proteomes" id="UP000503447"/>
    </source>
</evidence>
<proteinExistence type="predicted"/>
<dbReference type="EMBL" id="CP053452">
    <property type="protein sequence ID" value="QJW97371.1"/>
    <property type="molecule type" value="Genomic_DNA"/>
</dbReference>
<keyword evidence="3" id="KW-1185">Reference proteome</keyword>
<protein>
    <submittedName>
        <fullName evidence="2">Uncharacterized protein</fullName>
    </submittedName>
</protein>
<feature type="signal peptide" evidence="1">
    <location>
        <begin position="1"/>
        <end position="23"/>
    </location>
</feature>
<organism evidence="2 3">
    <name type="scientific">Frigoriglobus tundricola</name>
    <dbReference type="NCBI Taxonomy" id="2774151"/>
    <lineage>
        <taxon>Bacteria</taxon>
        <taxon>Pseudomonadati</taxon>
        <taxon>Planctomycetota</taxon>
        <taxon>Planctomycetia</taxon>
        <taxon>Gemmatales</taxon>
        <taxon>Gemmataceae</taxon>
        <taxon>Frigoriglobus</taxon>
    </lineage>
</organism>
<keyword evidence="1" id="KW-0732">Signal</keyword>
<dbReference type="Proteomes" id="UP000503447">
    <property type="component" value="Chromosome"/>
</dbReference>
<evidence type="ECO:0000256" key="1">
    <source>
        <dbReference type="SAM" id="SignalP"/>
    </source>
</evidence>